<keyword evidence="3" id="KW-1185">Reference proteome</keyword>
<organism evidence="2 3">
    <name type="scientific">Limisphaera ngatamarikiensis</name>
    <dbReference type="NCBI Taxonomy" id="1324935"/>
    <lineage>
        <taxon>Bacteria</taxon>
        <taxon>Pseudomonadati</taxon>
        <taxon>Verrucomicrobiota</taxon>
        <taxon>Verrucomicrobiia</taxon>
        <taxon>Limisphaerales</taxon>
        <taxon>Limisphaeraceae</taxon>
        <taxon>Limisphaera</taxon>
    </lineage>
</organism>
<feature type="compositionally biased region" description="Low complexity" evidence="1">
    <location>
        <begin position="17"/>
        <end position="26"/>
    </location>
</feature>
<comment type="caution">
    <text evidence="2">The sequence shown here is derived from an EMBL/GenBank/DDBJ whole genome shotgun (WGS) entry which is preliminary data.</text>
</comment>
<accession>A0A6M1RIB1</accession>
<feature type="region of interest" description="Disordered" evidence="1">
    <location>
        <begin position="1"/>
        <end position="26"/>
    </location>
</feature>
<name>A0A6M1RIB1_9BACT</name>
<evidence type="ECO:0000256" key="1">
    <source>
        <dbReference type="SAM" id="MobiDB-lite"/>
    </source>
</evidence>
<evidence type="ECO:0000313" key="3">
    <source>
        <dbReference type="Proteomes" id="UP000477311"/>
    </source>
</evidence>
<feature type="compositionally biased region" description="Basic and acidic residues" evidence="1">
    <location>
        <begin position="244"/>
        <end position="258"/>
    </location>
</feature>
<dbReference type="AlphaFoldDB" id="A0A6M1RIB1"/>
<dbReference type="EMBL" id="JAAKYA010000053">
    <property type="protein sequence ID" value="NGO39416.1"/>
    <property type="molecule type" value="Genomic_DNA"/>
</dbReference>
<feature type="compositionally biased region" description="Polar residues" evidence="1">
    <location>
        <begin position="53"/>
        <end position="63"/>
    </location>
</feature>
<gene>
    <name evidence="2" type="ORF">G4L39_08390</name>
</gene>
<feature type="region of interest" description="Disordered" evidence="1">
    <location>
        <begin position="53"/>
        <end position="88"/>
    </location>
</feature>
<protein>
    <recommendedName>
        <fullName evidence="4">Type II secretion system protein GspC N-terminal domain-containing protein</fullName>
    </recommendedName>
</protein>
<evidence type="ECO:0008006" key="4">
    <source>
        <dbReference type="Google" id="ProtNLM"/>
    </source>
</evidence>
<evidence type="ECO:0000313" key="2">
    <source>
        <dbReference type="EMBL" id="NGO39416.1"/>
    </source>
</evidence>
<dbReference type="Proteomes" id="UP000477311">
    <property type="component" value="Unassembled WGS sequence"/>
</dbReference>
<feature type="region of interest" description="Disordered" evidence="1">
    <location>
        <begin position="207"/>
        <end position="258"/>
    </location>
</feature>
<reference evidence="2 3" key="1">
    <citation type="submission" date="2020-02" db="EMBL/GenBank/DDBJ databases">
        <title>Draft genome sequence of Limisphaera ngatamarikiensis NGM72.4T, a thermophilic Verrucomicrobia grouped in subdivision 3.</title>
        <authorList>
            <person name="Carere C.R."/>
            <person name="Steen J."/>
            <person name="Hugenholtz P."/>
            <person name="Stott M.B."/>
        </authorList>
    </citation>
    <scope>NUCLEOTIDE SEQUENCE [LARGE SCALE GENOMIC DNA]</scope>
    <source>
        <strain evidence="2 3">NGM72.4</strain>
    </source>
</reference>
<proteinExistence type="predicted"/>
<sequence length="258" mass="27367">MNGIHPNPFVPVPDMSPAGPAGAGPAPRVRRRILQLVLALALLHWAVALPAQQPTSQTGTNTEPAAPRNQTPATEPTPPPAGNVPGRSGPADLSAFRIIVDRNIFNATRSGARPAPVRPVRRPARVDTLALVGVLENGSDRIAFFDGSDSEFRRAVRPGQQVAGLTVQEIRFDKVYLVREDQRWELPVGRALRREEEGPWQVADAVGLPLAAGPGGGNTDRSGPTFSSGAASAGSSGSGGPADEVLRRLMERRAREEQ</sequence>
<dbReference type="RefSeq" id="WP_165107419.1">
    <property type="nucleotide sequence ID" value="NZ_JAAKYA010000053.1"/>
</dbReference>